<dbReference type="AlphaFoldDB" id="A0A8C8ZBM1"/>
<evidence type="ECO:0000313" key="1">
    <source>
        <dbReference type="Ensembl" id="ENSPSMP00000015535.1"/>
    </source>
</evidence>
<evidence type="ECO:0000313" key="2">
    <source>
        <dbReference type="Proteomes" id="UP000694414"/>
    </source>
</evidence>
<reference evidence="1" key="2">
    <citation type="submission" date="2025-09" db="UniProtKB">
        <authorList>
            <consortium name="Ensembl"/>
        </authorList>
    </citation>
    <scope>IDENTIFICATION</scope>
</reference>
<protein>
    <submittedName>
        <fullName evidence="1">Uncharacterized protein</fullName>
    </submittedName>
</protein>
<dbReference type="Proteomes" id="UP000694414">
    <property type="component" value="Unplaced"/>
</dbReference>
<proteinExistence type="predicted"/>
<keyword evidence="2" id="KW-1185">Reference proteome</keyword>
<name>A0A8C8ZBM1_PROSS</name>
<reference evidence="1" key="1">
    <citation type="submission" date="2025-08" db="UniProtKB">
        <authorList>
            <consortium name="Ensembl"/>
        </authorList>
    </citation>
    <scope>IDENTIFICATION</scope>
</reference>
<sequence length="180" mass="19659">MWPSKSSRRFFCVCGGLKQSPSVALGRAWCALHTSGECAENHMLRICDSKGYRPVSYEEAHAPHHITHNLDGEDHPAANGGECFPSQVHAGYLPRLPGPPAGPKAPGCPGGDCALVLRHLPAQKSLKFFPFGRNLSLLSPFNTKTCKVWHSSQQPWELRVTVLPSPKPGTFCSKPDSRHV</sequence>
<accession>A0A8C8ZBM1</accession>
<dbReference type="Ensembl" id="ENSPSMT00000018025.1">
    <property type="protein sequence ID" value="ENSPSMP00000015535.1"/>
    <property type="gene ID" value="ENSPSMG00000011056.1"/>
</dbReference>
<organism evidence="1 2">
    <name type="scientific">Prolemur simus</name>
    <name type="common">Greater bamboo lemur</name>
    <name type="synonym">Hapalemur simus</name>
    <dbReference type="NCBI Taxonomy" id="1328070"/>
    <lineage>
        <taxon>Eukaryota</taxon>
        <taxon>Metazoa</taxon>
        <taxon>Chordata</taxon>
        <taxon>Craniata</taxon>
        <taxon>Vertebrata</taxon>
        <taxon>Euteleostomi</taxon>
        <taxon>Mammalia</taxon>
        <taxon>Eutheria</taxon>
        <taxon>Euarchontoglires</taxon>
        <taxon>Primates</taxon>
        <taxon>Strepsirrhini</taxon>
        <taxon>Lemuriformes</taxon>
        <taxon>Lemuridae</taxon>
        <taxon>Prolemur</taxon>
    </lineage>
</organism>